<accession>A0ABN8S5U3</accession>
<evidence type="ECO:0000313" key="1">
    <source>
        <dbReference type="EMBL" id="CAH3186284.1"/>
    </source>
</evidence>
<organism evidence="1 2">
    <name type="scientific">Porites lobata</name>
    <dbReference type="NCBI Taxonomy" id="104759"/>
    <lineage>
        <taxon>Eukaryota</taxon>
        <taxon>Metazoa</taxon>
        <taxon>Cnidaria</taxon>
        <taxon>Anthozoa</taxon>
        <taxon>Hexacorallia</taxon>
        <taxon>Scleractinia</taxon>
        <taxon>Fungiina</taxon>
        <taxon>Poritidae</taxon>
        <taxon>Porites</taxon>
    </lineage>
</organism>
<dbReference type="PANTHER" id="PTHR21301:SF10">
    <property type="entry name" value="REVERSE TRANSCRIPTASE DOMAIN-CONTAINING PROTEIN"/>
    <property type="match status" value="1"/>
</dbReference>
<name>A0ABN8S5U3_9CNID</name>
<comment type="caution">
    <text evidence="1">The sequence shown here is derived from an EMBL/GenBank/DDBJ whole genome shotgun (WGS) entry which is preliminary data.</text>
</comment>
<keyword evidence="2" id="KW-1185">Reference proteome</keyword>
<evidence type="ECO:0000313" key="2">
    <source>
        <dbReference type="Proteomes" id="UP001159405"/>
    </source>
</evidence>
<dbReference type="EMBL" id="CALNXK010000472">
    <property type="protein sequence ID" value="CAH3186284.1"/>
    <property type="molecule type" value="Genomic_DNA"/>
</dbReference>
<gene>
    <name evidence="1" type="ORF">PLOB_00034550</name>
</gene>
<dbReference type="Proteomes" id="UP001159405">
    <property type="component" value="Unassembled WGS sequence"/>
</dbReference>
<sequence length="302" mass="35315">MRLKYIYHGKDTVPHPFHVKSSWIPPVQRSVALESYLEEVKLRLTEVPLNKPKNNLPPGERRALRELIQNKEIILKKADKGTTTVIMKRENKINEGQKQLDDRNNYQPLEKPMVKDTSQRVKHLINTLHNEGFIDEMTVKWFNQTPDPPRIPVFYTLTKIHKPTLVGRPIISGCDGPTERLSSFVDKLLQPIAQIQDSYLKDTTHFIRFIENTRVPSNAFLVSMDVTSLYTNIPQEEGITIVCNAYEKFHDKNPPIATHLLKEMLKKEILKQSRRKPLTWKRFIDDIFSLWDTNKEDIDLFH</sequence>
<evidence type="ECO:0008006" key="3">
    <source>
        <dbReference type="Google" id="ProtNLM"/>
    </source>
</evidence>
<proteinExistence type="predicted"/>
<protein>
    <recommendedName>
        <fullName evidence="3">Reverse transcriptase domain-containing protein</fullName>
    </recommendedName>
</protein>
<dbReference type="PANTHER" id="PTHR21301">
    <property type="entry name" value="REVERSE TRANSCRIPTASE"/>
    <property type="match status" value="1"/>
</dbReference>
<reference evidence="1 2" key="1">
    <citation type="submission" date="2022-05" db="EMBL/GenBank/DDBJ databases">
        <authorList>
            <consortium name="Genoscope - CEA"/>
            <person name="William W."/>
        </authorList>
    </citation>
    <scope>NUCLEOTIDE SEQUENCE [LARGE SCALE GENOMIC DNA]</scope>
</reference>